<dbReference type="EMBL" id="KZ826379">
    <property type="protein sequence ID" value="PYI03585.1"/>
    <property type="molecule type" value="Genomic_DNA"/>
</dbReference>
<protein>
    <recommendedName>
        <fullName evidence="1">Tautomerase cis-CaaD-like domain-containing protein</fullName>
    </recommendedName>
</protein>
<evidence type="ECO:0000313" key="3">
    <source>
        <dbReference type="Proteomes" id="UP000248423"/>
    </source>
</evidence>
<dbReference type="Gene3D" id="3.30.429.10">
    <property type="entry name" value="Macrophage Migration Inhibitory Factor"/>
    <property type="match status" value="1"/>
</dbReference>
<reference evidence="2 3" key="1">
    <citation type="submission" date="2018-02" db="EMBL/GenBank/DDBJ databases">
        <title>The genomes of Aspergillus section Nigri reveals drivers in fungal speciation.</title>
        <authorList>
            <consortium name="DOE Joint Genome Institute"/>
            <person name="Vesth T.C."/>
            <person name="Nybo J."/>
            <person name="Theobald S."/>
            <person name="Brandl J."/>
            <person name="Frisvad J.C."/>
            <person name="Nielsen K.F."/>
            <person name="Lyhne E.K."/>
            <person name="Kogle M.E."/>
            <person name="Kuo A."/>
            <person name="Riley R."/>
            <person name="Clum A."/>
            <person name="Nolan M."/>
            <person name="Lipzen A."/>
            <person name="Salamov A."/>
            <person name="Henrissat B."/>
            <person name="Wiebenga A."/>
            <person name="De vries R.P."/>
            <person name="Grigoriev I.V."/>
            <person name="Mortensen U.H."/>
            <person name="Andersen M.R."/>
            <person name="Baker S.E."/>
        </authorList>
    </citation>
    <scope>NUCLEOTIDE SEQUENCE [LARGE SCALE GENOMIC DNA]</scope>
    <source>
        <strain evidence="2 3">CBS 121057</strain>
    </source>
</reference>
<evidence type="ECO:0000259" key="1">
    <source>
        <dbReference type="Pfam" id="PF14832"/>
    </source>
</evidence>
<dbReference type="Proteomes" id="UP000248423">
    <property type="component" value="Unassembled WGS sequence"/>
</dbReference>
<dbReference type="Pfam" id="PF14832">
    <property type="entry name" value="Tautomerase_3"/>
    <property type="match status" value="1"/>
</dbReference>
<dbReference type="InterPro" id="IPR028116">
    <property type="entry name" value="Cis-CaaD-like"/>
</dbReference>
<keyword evidence="3" id="KW-1185">Reference proteome</keyword>
<dbReference type="InterPro" id="IPR014347">
    <property type="entry name" value="Tautomerase/MIF_sf"/>
</dbReference>
<name>A0A319E5W0_ASPSB</name>
<proteinExistence type="predicted"/>
<organism evidence="2 3">
    <name type="scientific">Aspergillus sclerotiicarbonarius (strain CBS 121057 / IBT 28362)</name>
    <dbReference type="NCBI Taxonomy" id="1448318"/>
    <lineage>
        <taxon>Eukaryota</taxon>
        <taxon>Fungi</taxon>
        <taxon>Dikarya</taxon>
        <taxon>Ascomycota</taxon>
        <taxon>Pezizomycotina</taxon>
        <taxon>Eurotiomycetes</taxon>
        <taxon>Eurotiomycetidae</taxon>
        <taxon>Eurotiales</taxon>
        <taxon>Aspergillaceae</taxon>
        <taxon>Aspergillus</taxon>
        <taxon>Aspergillus subgen. Circumdati</taxon>
    </lineage>
</organism>
<gene>
    <name evidence="2" type="ORF">BO78DRAFT_399704</name>
</gene>
<accession>A0A319E5W0</accession>
<sequence length="159" mass="18187">MPLWQIYHPVGTFTDSPSKQSFAADITKMYVDLGLPAFYVVVNFIETDPRNIYVGAKTNLPTDKPFVRVVITHIARHVPDMEAAYIRSTSRLDQIMKPHLLDNGYDFEYHVDETDRRLWKINGMIPPPSNSEEERIWVRENRAVAYEGAYPTGDGASVL</sequence>
<dbReference type="VEuPathDB" id="FungiDB:BO78DRAFT_399704"/>
<dbReference type="OrthoDB" id="2129288at2759"/>
<feature type="domain" description="Tautomerase cis-CaaD-like" evidence="1">
    <location>
        <begin position="1"/>
        <end position="142"/>
    </location>
</feature>
<dbReference type="AlphaFoldDB" id="A0A319E5W0"/>
<evidence type="ECO:0000313" key="2">
    <source>
        <dbReference type="EMBL" id="PYI03585.1"/>
    </source>
</evidence>